<accession>A0A918RG56</accession>
<reference evidence="2" key="1">
    <citation type="journal article" date="2014" name="Int. J. Syst. Evol. Microbiol.">
        <title>Complete genome sequence of Corynebacterium casei LMG S-19264T (=DSM 44701T), isolated from a smear-ripened cheese.</title>
        <authorList>
            <consortium name="US DOE Joint Genome Institute (JGI-PGF)"/>
            <person name="Walter F."/>
            <person name="Albersmeier A."/>
            <person name="Kalinowski J."/>
            <person name="Ruckert C."/>
        </authorList>
    </citation>
    <scope>NUCLEOTIDE SEQUENCE</scope>
    <source>
        <strain evidence="2">KCTC 12711</strain>
    </source>
</reference>
<dbReference type="EMBL" id="BMXA01000001">
    <property type="protein sequence ID" value="GGZ98761.1"/>
    <property type="molecule type" value="Genomic_DNA"/>
</dbReference>
<evidence type="ECO:0000313" key="2">
    <source>
        <dbReference type="EMBL" id="GGZ98761.1"/>
    </source>
</evidence>
<dbReference type="AlphaFoldDB" id="A0A918RG56"/>
<dbReference type="InterPro" id="IPR051262">
    <property type="entry name" value="SMP-30/CGR1_Lactonase"/>
</dbReference>
<reference evidence="2" key="2">
    <citation type="submission" date="2020-09" db="EMBL/GenBank/DDBJ databases">
        <authorList>
            <person name="Sun Q."/>
            <person name="Kim S."/>
        </authorList>
    </citation>
    <scope>NUCLEOTIDE SEQUENCE</scope>
    <source>
        <strain evidence="2">KCTC 12711</strain>
    </source>
</reference>
<comment type="caution">
    <text evidence="2">The sequence shown here is derived from an EMBL/GenBank/DDBJ whole genome shotgun (WGS) entry which is preliminary data.</text>
</comment>
<dbReference type="PANTHER" id="PTHR47572:SF5">
    <property type="entry name" value="BLR2277 PROTEIN"/>
    <property type="match status" value="1"/>
</dbReference>
<dbReference type="Pfam" id="PF08450">
    <property type="entry name" value="SGL"/>
    <property type="match status" value="1"/>
</dbReference>
<organism evidence="2 3">
    <name type="scientific">Arenicella chitinivorans</name>
    <dbReference type="NCBI Taxonomy" id="1329800"/>
    <lineage>
        <taxon>Bacteria</taxon>
        <taxon>Pseudomonadati</taxon>
        <taxon>Pseudomonadota</taxon>
        <taxon>Gammaproteobacteria</taxon>
        <taxon>Arenicellales</taxon>
        <taxon>Arenicellaceae</taxon>
        <taxon>Arenicella</taxon>
    </lineage>
</organism>
<dbReference type="InterPro" id="IPR011042">
    <property type="entry name" value="6-blade_b-propeller_TolB-like"/>
</dbReference>
<dbReference type="Proteomes" id="UP000614811">
    <property type="component" value="Unassembled WGS sequence"/>
</dbReference>
<protein>
    <recommendedName>
        <fullName evidence="1">SMP-30/Gluconolactonase/LRE-like region domain-containing protein</fullName>
    </recommendedName>
</protein>
<dbReference type="RefSeq" id="WP_189398343.1">
    <property type="nucleotide sequence ID" value="NZ_BMXA01000001.1"/>
</dbReference>
<name>A0A918RG56_9GAMM</name>
<gene>
    <name evidence="2" type="ORF">GCM10008090_04130</name>
</gene>
<keyword evidence="3" id="KW-1185">Reference proteome</keyword>
<evidence type="ECO:0000259" key="1">
    <source>
        <dbReference type="Pfam" id="PF08450"/>
    </source>
</evidence>
<evidence type="ECO:0000313" key="3">
    <source>
        <dbReference type="Proteomes" id="UP000614811"/>
    </source>
</evidence>
<feature type="domain" description="SMP-30/Gluconolactonase/LRE-like region" evidence="1">
    <location>
        <begin position="19"/>
        <end position="329"/>
    </location>
</feature>
<dbReference type="PANTHER" id="PTHR47572">
    <property type="entry name" value="LIPOPROTEIN-RELATED"/>
    <property type="match status" value="1"/>
</dbReference>
<dbReference type="InterPro" id="IPR013658">
    <property type="entry name" value="SGL"/>
</dbReference>
<dbReference type="Gene3D" id="2.120.10.30">
    <property type="entry name" value="TolB, C-terminal domain"/>
    <property type="match status" value="1"/>
</dbReference>
<sequence>MAALDLSTLEIMASNLGYPEGPVHCRDGSILLVEIKNEQLSLIPADGGPKEVVATIQGGPNGAAIGPDNRIYVCNDGGFDWLSIPLPSGQTLDIAGNQPADYLGGSLQAYNPANGELQTLYTSSQQRQNPPGTKIEDWSPAYPLCGPDDLVVDDAGGIWFTDYGKIRERDRDITGLYYAAADGSAITQAVYPLNNPNGVALSPDGKRLYVALTFERKIVYYELASPGVIIPNSVTGPDQGTLDGSHLLTANFEGQAVLDSMAVDREGNVYVATMLPNGNNPMSNGGISIVSPQGEVRYCPIALPNSDFAPLPSNICFGGPDMKTAYITCGASGYLLKVRSEVAGLALNYNGSAFDRNTLNLKSS</sequence>
<proteinExistence type="predicted"/>
<dbReference type="SUPFAM" id="SSF63829">
    <property type="entry name" value="Calcium-dependent phosphotriesterase"/>
    <property type="match status" value="1"/>
</dbReference>